<name>A0A2P8DCW9_9BACT</name>
<accession>A0A2P8DCW9</accession>
<gene>
    <name evidence="1" type="ORF">B0I18_1011181</name>
</gene>
<dbReference type="RefSeq" id="WP_106521693.1">
    <property type="nucleotide sequence ID" value="NZ_PYGD01000001.1"/>
</dbReference>
<keyword evidence="2" id="KW-1185">Reference proteome</keyword>
<dbReference type="AlphaFoldDB" id="A0A2P8DCW9"/>
<reference evidence="1 2" key="1">
    <citation type="submission" date="2018-03" db="EMBL/GenBank/DDBJ databases">
        <title>Genomic Encyclopedia of Type Strains, Phase III (KMG-III): the genomes of soil and plant-associated and newly described type strains.</title>
        <authorList>
            <person name="Whitman W."/>
        </authorList>
    </citation>
    <scope>NUCLEOTIDE SEQUENCE [LARGE SCALE GENOMIC DNA]</scope>
    <source>
        <strain evidence="1 2">CGMCC 1.12700</strain>
    </source>
</reference>
<dbReference type="EMBL" id="PYGD01000001">
    <property type="protein sequence ID" value="PSK95017.1"/>
    <property type="molecule type" value="Genomic_DNA"/>
</dbReference>
<sequence length="79" mass="9024">MPCHETKSCPRCSAAFECKVGNVTACQCDGITFNDAEKDYIARNYADCLCRKCLLEIRHEIRLKSFNEKVNQILPPLKK</sequence>
<proteinExistence type="predicted"/>
<evidence type="ECO:0000313" key="2">
    <source>
        <dbReference type="Proteomes" id="UP000240572"/>
    </source>
</evidence>
<dbReference type="InterPro" id="IPR032720">
    <property type="entry name" value="Cys_rich_CWC"/>
</dbReference>
<dbReference type="Proteomes" id="UP000240572">
    <property type="component" value="Unassembled WGS sequence"/>
</dbReference>
<organism evidence="1 2">
    <name type="scientific">Taibaiella chishuiensis</name>
    <dbReference type="NCBI Taxonomy" id="1434707"/>
    <lineage>
        <taxon>Bacteria</taxon>
        <taxon>Pseudomonadati</taxon>
        <taxon>Bacteroidota</taxon>
        <taxon>Chitinophagia</taxon>
        <taxon>Chitinophagales</taxon>
        <taxon>Chitinophagaceae</taxon>
        <taxon>Taibaiella</taxon>
    </lineage>
</organism>
<comment type="caution">
    <text evidence="1">The sequence shown here is derived from an EMBL/GenBank/DDBJ whole genome shotgun (WGS) entry which is preliminary data.</text>
</comment>
<protein>
    <submittedName>
        <fullName evidence="1">Cysteine-rich CWC</fullName>
    </submittedName>
</protein>
<dbReference type="Pfam" id="PF14375">
    <property type="entry name" value="Cys_rich_CWC"/>
    <property type="match status" value="1"/>
</dbReference>
<dbReference type="OrthoDB" id="9800168at2"/>
<evidence type="ECO:0000313" key="1">
    <source>
        <dbReference type="EMBL" id="PSK95017.1"/>
    </source>
</evidence>